<dbReference type="GO" id="GO:0032156">
    <property type="term" value="C:septin cytoskeleton"/>
    <property type="evidence" value="ECO:0007669"/>
    <property type="project" value="UniProtKB-ARBA"/>
</dbReference>
<evidence type="ECO:0000313" key="7">
    <source>
        <dbReference type="Proteomes" id="UP001303647"/>
    </source>
</evidence>
<feature type="compositionally biased region" description="Polar residues" evidence="4">
    <location>
        <begin position="139"/>
        <end position="149"/>
    </location>
</feature>
<comment type="caution">
    <text evidence="6">The sequence shown here is derived from an EMBL/GenBank/DDBJ whole genome shotgun (WGS) entry which is preliminary data.</text>
</comment>
<reference evidence="6" key="2">
    <citation type="submission" date="2023-05" db="EMBL/GenBank/DDBJ databases">
        <authorList>
            <consortium name="Lawrence Berkeley National Laboratory"/>
            <person name="Steindorff A."/>
            <person name="Hensen N."/>
            <person name="Bonometti L."/>
            <person name="Westerberg I."/>
            <person name="Brannstrom I.O."/>
            <person name="Guillou S."/>
            <person name="Cros-Aarteil S."/>
            <person name="Calhoun S."/>
            <person name="Haridas S."/>
            <person name="Kuo A."/>
            <person name="Mondo S."/>
            <person name="Pangilinan J."/>
            <person name="Riley R."/>
            <person name="Labutti K."/>
            <person name="Andreopoulos B."/>
            <person name="Lipzen A."/>
            <person name="Chen C."/>
            <person name="Yanf M."/>
            <person name="Daum C."/>
            <person name="Ng V."/>
            <person name="Clum A."/>
            <person name="Ohm R."/>
            <person name="Martin F."/>
            <person name="Silar P."/>
            <person name="Natvig D."/>
            <person name="Lalanne C."/>
            <person name="Gautier V."/>
            <person name="Ament-Velasquez S.L."/>
            <person name="Kruys A."/>
            <person name="Hutchinson M.I."/>
            <person name="Powell A.J."/>
            <person name="Barry K."/>
            <person name="Miller A.N."/>
            <person name="Grigoriev I.V."/>
            <person name="Debuchy R."/>
            <person name="Gladieux P."/>
            <person name="Thoren M.H."/>
            <person name="Johannesson H."/>
        </authorList>
    </citation>
    <scope>NUCLEOTIDE SEQUENCE</scope>
    <source>
        <strain evidence="6">CBS 359.72</strain>
    </source>
</reference>
<evidence type="ECO:0000256" key="2">
    <source>
        <dbReference type="ARBA" id="ARBA00023134"/>
    </source>
</evidence>
<comment type="similarity">
    <text evidence="3">Belongs to the TRAFAC class TrmE-Era-EngA-EngB-Septin-like GTPase superfamily. Septin GTPase family.</text>
</comment>
<dbReference type="SUPFAM" id="SSF52540">
    <property type="entry name" value="P-loop containing nucleoside triphosphate hydrolases"/>
    <property type="match status" value="1"/>
</dbReference>
<dbReference type="GO" id="GO:0005525">
    <property type="term" value="F:GTP binding"/>
    <property type="evidence" value="ECO:0007669"/>
    <property type="project" value="UniProtKB-KW"/>
</dbReference>
<evidence type="ECO:0000256" key="1">
    <source>
        <dbReference type="ARBA" id="ARBA00022741"/>
    </source>
</evidence>
<dbReference type="GO" id="GO:0005938">
    <property type="term" value="C:cell cortex"/>
    <property type="evidence" value="ECO:0007669"/>
    <property type="project" value="UniProtKB-ARBA"/>
</dbReference>
<evidence type="ECO:0000256" key="4">
    <source>
        <dbReference type="SAM" id="MobiDB-lite"/>
    </source>
</evidence>
<protein>
    <submittedName>
        <fullName evidence="6">Septin-domain-containing protein</fullName>
    </submittedName>
</protein>
<feature type="compositionally biased region" description="Low complexity" evidence="4">
    <location>
        <begin position="150"/>
        <end position="163"/>
    </location>
</feature>
<dbReference type="InterPro" id="IPR016491">
    <property type="entry name" value="Septin"/>
</dbReference>
<organism evidence="6 7">
    <name type="scientific">Corynascus novoguineensis</name>
    <dbReference type="NCBI Taxonomy" id="1126955"/>
    <lineage>
        <taxon>Eukaryota</taxon>
        <taxon>Fungi</taxon>
        <taxon>Dikarya</taxon>
        <taxon>Ascomycota</taxon>
        <taxon>Pezizomycotina</taxon>
        <taxon>Sordariomycetes</taxon>
        <taxon>Sordariomycetidae</taxon>
        <taxon>Sordariales</taxon>
        <taxon>Chaetomiaceae</taxon>
        <taxon>Corynascus</taxon>
    </lineage>
</organism>
<dbReference type="CDD" id="cd01850">
    <property type="entry name" value="CDC_Septin"/>
    <property type="match status" value="1"/>
</dbReference>
<dbReference type="Gene3D" id="3.40.50.300">
    <property type="entry name" value="P-loop containing nucleotide triphosphate hydrolases"/>
    <property type="match status" value="1"/>
</dbReference>
<keyword evidence="7" id="KW-1185">Reference proteome</keyword>
<dbReference type="Pfam" id="PF00735">
    <property type="entry name" value="Septin"/>
    <property type="match status" value="1"/>
</dbReference>
<feature type="domain" description="Septin-type G" evidence="5">
    <location>
        <begin position="193"/>
        <end position="467"/>
    </location>
</feature>
<feature type="compositionally biased region" description="Polar residues" evidence="4">
    <location>
        <begin position="1"/>
        <end position="11"/>
    </location>
</feature>
<dbReference type="PROSITE" id="PS51719">
    <property type="entry name" value="G_SEPTIN"/>
    <property type="match status" value="1"/>
</dbReference>
<gene>
    <name evidence="6" type="ORF">C7999DRAFT_37542</name>
</gene>
<dbReference type="AlphaFoldDB" id="A0AAN7D0E9"/>
<feature type="region of interest" description="Disordered" evidence="4">
    <location>
        <begin position="98"/>
        <end position="163"/>
    </location>
</feature>
<evidence type="ECO:0000313" key="6">
    <source>
        <dbReference type="EMBL" id="KAK4251499.1"/>
    </source>
</evidence>
<sequence length="569" mass="64542">MHFSTMVQNATARVRPRSLQFDRSPLAPDVKSRRSASRDTSTLSLSPAPGLRTSSLPLTNEKQYIHAAVRHHRSMVDMELAPRLPLAQPLSYGELYPKASEPSPEKDNTISRVPIDTSNGITTNIPSPTMAAPLPPVKPSSSGSEVSRQAPSDSVAAAPPAMSDNRNIVRRKLTGYVGFANLPNQWHRKSVRKGFNFNVMVVGESGLGKSTLVNTLFNTSLYPPKERKEPSLDIIPKTVTIQSISADIEEAGVRLRLTVVDTPGFGDFVNNDESWRPIVDNIEQRFDAYLDAENKVNRMNIVDNRIHACVFFIQPTGHSLKPLDIEVMKRLHTKVNLIPVIAKADTLTDEEVAAFKARILADIKYHKVQIFEGPRYELDDEETIAENQEIMSKVPFAVVGANNEVTNADGRKVRGRSYPWGVIEVDNEEHCDFVKLRQMLIRTHMEELKEHTNNILYENYRTDKLIAMGVSQDPSVFKEVNPAVKQEEERHLHEQKLAKMEAEMKMVFQQKVSEKESKLKQSEEELYARHREMKEQLERQRLELEEKKARIESGRPLEKEPKRKGFSLR</sequence>
<keyword evidence="2 3" id="KW-0342">GTP-binding</keyword>
<evidence type="ECO:0000259" key="5">
    <source>
        <dbReference type="PROSITE" id="PS51719"/>
    </source>
</evidence>
<dbReference type="InterPro" id="IPR027417">
    <property type="entry name" value="P-loop_NTPase"/>
</dbReference>
<keyword evidence="1 3" id="KW-0547">Nucleotide-binding</keyword>
<evidence type="ECO:0000256" key="3">
    <source>
        <dbReference type="RuleBase" id="RU004560"/>
    </source>
</evidence>
<dbReference type="FunFam" id="3.40.50.300:FF:000196">
    <property type="entry name" value="Cell division control 3"/>
    <property type="match status" value="1"/>
</dbReference>
<dbReference type="PANTHER" id="PTHR18884">
    <property type="entry name" value="SEPTIN"/>
    <property type="match status" value="1"/>
</dbReference>
<dbReference type="Proteomes" id="UP001303647">
    <property type="component" value="Unassembled WGS sequence"/>
</dbReference>
<reference evidence="6" key="1">
    <citation type="journal article" date="2023" name="Mol. Phylogenet. Evol.">
        <title>Genome-scale phylogeny and comparative genomics of the fungal order Sordariales.</title>
        <authorList>
            <person name="Hensen N."/>
            <person name="Bonometti L."/>
            <person name="Westerberg I."/>
            <person name="Brannstrom I.O."/>
            <person name="Guillou S."/>
            <person name="Cros-Aarteil S."/>
            <person name="Calhoun S."/>
            <person name="Haridas S."/>
            <person name="Kuo A."/>
            <person name="Mondo S."/>
            <person name="Pangilinan J."/>
            <person name="Riley R."/>
            <person name="LaButti K."/>
            <person name="Andreopoulos B."/>
            <person name="Lipzen A."/>
            <person name="Chen C."/>
            <person name="Yan M."/>
            <person name="Daum C."/>
            <person name="Ng V."/>
            <person name="Clum A."/>
            <person name="Steindorff A."/>
            <person name="Ohm R.A."/>
            <person name="Martin F."/>
            <person name="Silar P."/>
            <person name="Natvig D.O."/>
            <person name="Lalanne C."/>
            <person name="Gautier V."/>
            <person name="Ament-Velasquez S.L."/>
            <person name="Kruys A."/>
            <person name="Hutchinson M.I."/>
            <person name="Powell A.J."/>
            <person name="Barry K."/>
            <person name="Miller A.N."/>
            <person name="Grigoriev I.V."/>
            <person name="Debuchy R."/>
            <person name="Gladieux P."/>
            <person name="Hiltunen Thoren M."/>
            <person name="Johannesson H."/>
        </authorList>
    </citation>
    <scope>NUCLEOTIDE SEQUENCE</scope>
    <source>
        <strain evidence="6">CBS 359.72</strain>
    </source>
</reference>
<name>A0AAN7D0E9_9PEZI</name>
<proteinExistence type="inferred from homology"/>
<feature type="region of interest" description="Disordered" evidence="4">
    <location>
        <begin position="1"/>
        <end position="57"/>
    </location>
</feature>
<feature type="compositionally biased region" description="Basic and acidic residues" evidence="4">
    <location>
        <begin position="545"/>
        <end position="563"/>
    </location>
</feature>
<feature type="compositionally biased region" description="Polar residues" evidence="4">
    <location>
        <begin position="116"/>
        <end position="127"/>
    </location>
</feature>
<accession>A0AAN7D0E9</accession>
<dbReference type="InterPro" id="IPR030379">
    <property type="entry name" value="G_SEPTIN_dom"/>
</dbReference>
<dbReference type="EMBL" id="MU857605">
    <property type="protein sequence ID" value="KAK4251499.1"/>
    <property type="molecule type" value="Genomic_DNA"/>
</dbReference>
<feature type="region of interest" description="Disordered" evidence="4">
    <location>
        <begin position="545"/>
        <end position="569"/>
    </location>
</feature>